<dbReference type="FunFam" id="3.40.50.2000:FF:000107">
    <property type="entry name" value="Glycosyltransferase"/>
    <property type="match status" value="1"/>
</dbReference>
<dbReference type="PANTHER" id="PTHR48047">
    <property type="entry name" value="GLYCOSYLTRANSFERASE"/>
    <property type="match status" value="1"/>
</dbReference>
<keyword evidence="2 3" id="KW-0808">Transferase</keyword>
<proteinExistence type="inferred from homology"/>
<protein>
    <recommendedName>
        <fullName evidence="4">Glycosyltransferase</fullName>
        <ecNumber evidence="4">2.4.1.-</ecNumber>
    </recommendedName>
</protein>
<evidence type="ECO:0000256" key="1">
    <source>
        <dbReference type="ARBA" id="ARBA00009995"/>
    </source>
</evidence>
<dbReference type="GO" id="GO:0035251">
    <property type="term" value="F:UDP-glucosyltransferase activity"/>
    <property type="evidence" value="ECO:0007669"/>
    <property type="project" value="TreeGrafter"/>
</dbReference>
<sequence length="484" mass="52699">MASTTSPPPSARHQPKVLIFPFMSKGHTIPLIHLAHLLHAHHNLSITFFTTPLNTPSIRASLSASQAELVELPFPTDVDGLPPRIESTDNLPSMSLFFPFLHATRLLKPHFERELARLLARADVRFIVADSFLGWAQTSASALGVPGFAFYGMGNFATLASRVVAVDRPHASVTSNDEPFSLGGGPLADVTLTKSELSPPFHDPDPVGPLKAFVVRSGLEVSSCRGVIVNSFYGLEPRYVDHWNERFGPPLYNVGPLCLARPARQSAPTEWSGWLDMKREQNRPVLYVSFGTQAEVSETQLSALAAGLENSGVDFMWVVRRPVPGLAGFEARVRERGLVVHEWVDQVSVLGHESVRGFMSHCGWNSVMESVCARVPLLAWPMMAEQFMNARLVVDELGIGLGVRARDGKRRGFVEAEEVERMVRELMVGEKGRVAAERVEEAGRAARGAMEEGGSSERCLGGLVGLFCGGDGLENGLGSLVTDC</sequence>
<dbReference type="PROSITE" id="PS00375">
    <property type="entry name" value="UDPGT"/>
    <property type="match status" value="1"/>
</dbReference>
<keyword evidence="6" id="KW-1185">Reference proteome</keyword>
<comment type="similarity">
    <text evidence="1 3">Belongs to the UDP-glycosyltransferase family.</text>
</comment>
<evidence type="ECO:0000313" key="5">
    <source>
        <dbReference type="EMBL" id="KAK1310514.1"/>
    </source>
</evidence>
<dbReference type="EC" id="2.4.1.-" evidence="4"/>
<accession>A0AAV9EBG9</accession>
<gene>
    <name evidence="5" type="primary">UGT90A1</name>
    <name evidence="5" type="ORF">QJS10_CPA08g01776</name>
</gene>
<evidence type="ECO:0000256" key="4">
    <source>
        <dbReference type="RuleBase" id="RU362057"/>
    </source>
</evidence>
<comment type="caution">
    <text evidence="5">The sequence shown here is derived from an EMBL/GenBank/DDBJ whole genome shotgun (WGS) entry which is preliminary data.</text>
</comment>
<dbReference type="CDD" id="cd03784">
    <property type="entry name" value="GT1_Gtf-like"/>
    <property type="match status" value="1"/>
</dbReference>
<dbReference type="AlphaFoldDB" id="A0AAV9EBG9"/>
<dbReference type="EMBL" id="JAUJYO010000008">
    <property type="protein sequence ID" value="KAK1310514.1"/>
    <property type="molecule type" value="Genomic_DNA"/>
</dbReference>
<reference evidence="5" key="1">
    <citation type="journal article" date="2023" name="Nat. Commun.">
        <title>Diploid and tetraploid genomes of Acorus and the evolution of monocots.</title>
        <authorList>
            <person name="Ma L."/>
            <person name="Liu K.W."/>
            <person name="Li Z."/>
            <person name="Hsiao Y.Y."/>
            <person name="Qi Y."/>
            <person name="Fu T."/>
            <person name="Tang G.D."/>
            <person name="Zhang D."/>
            <person name="Sun W.H."/>
            <person name="Liu D.K."/>
            <person name="Li Y."/>
            <person name="Chen G.Z."/>
            <person name="Liu X.D."/>
            <person name="Liao X.Y."/>
            <person name="Jiang Y.T."/>
            <person name="Yu X."/>
            <person name="Hao Y."/>
            <person name="Huang J."/>
            <person name="Zhao X.W."/>
            <person name="Ke S."/>
            <person name="Chen Y.Y."/>
            <person name="Wu W.L."/>
            <person name="Hsu J.L."/>
            <person name="Lin Y.F."/>
            <person name="Huang M.D."/>
            <person name="Li C.Y."/>
            <person name="Huang L."/>
            <person name="Wang Z.W."/>
            <person name="Zhao X."/>
            <person name="Zhong W.Y."/>
            <person name="Peng D.H."/>
            <person name="Ahmad S."/>
            <person name="Lan S."/>
            <person name="Zhang J.S."/>
            <person name="Tsai W.C."/>
            <person name="Van de Peer Y."/>
            <person name="Liu Z.J."/>
        </authorList>
    </citation>
    <scope>NUCLEOTIDE SEQUENCE</scope>
    <source>
        <strain evidence="5">CP</strain>
    </source>
</reference>
<reference evidence="5" key="2">
    <citation type="submission" date="2023-06" db="EMBL/GenBank/DDBJ databases">
        <authorList>
            <person name="Ma L."/>
            <person name="Liu K.-W."/>
            <person name="Li Z."/>
            <person name="Hsiao Y.-Y."/>
            <person name="Qi Y."/>
            <person name="Fu T."/>
            <person name="Tang G."/>
            <person name="Zhang D."/>
            <person name="Sun W.-H."/>
            <person name="Liu D.-K."/>
            <person name="Li Y."/>
            <person name="Chen G.-Z."/>
            <person name="Liu X.-D."/>
            <person name="Liao X.-Y."/>
            <person name="Jiang Y.-T."/>
            <person name="Yu X."/>
            <person name="Hao Y."/>
            <person name="Huang J."/>
            <person name="Zhao X.-W."/>
            <person name="Ke S."/>
            <person name="Chen Y.-Y."/>
            <person name="Wu W.-L."/>
            <person name="Hsu J.-L."/>
            <person name="Lin Y.-F."/>
            <person name="Huang M.-D."/>
            <person name="Li C.-Y."/>
            <person name="Huang L."/>
            <person name="Wang Z.-W."/>
            <person name="Zhao X."/>
            <person name="Zhong W.-Y."/>
            <person name="Peng D.-H."/>
            <person name="Ahmad S."/>
            <person name="Lan S."/>
            <person name="Zhang J.-S."/>
            <person name="Tsai W.-C."/>
            <person name="Van De Peer Y."/>
            <person name="Liu Z.-J."/>
        </authorList>
    </citation>
    <scope>NUCLEOTIDE SEQUENCE</scope>
    <source>
        <strain evidence="5">CP</strain>
        <tissue evidence="5">Leaves</tissue>
    </source>
</reference>
<evidence type="ECO:0000256" key="2">
    <source>
        <dbReference type="ARBA" id="ARBA00022679"/>
    </source>
</evidence>
<keyword evidence="3" id="KW-0328">Glycosyltransferase</keyword>
<evidence type="ECO:0000256" key="3">
    <source>
        <dbReference type="RuleBase" id="RU003718"/>
    </source>
</evidence>
<dbReference type="InterPro" id="IPR002213">
    <property type="entry name" value="UDP_glucos_trans"/>
</dbReference>
<dbReference type="Proteomes" id="UP001180020">
    <property type="component" value="Unassembled WGS sequence"/>
</dbReference>
<dbReference type="PANTHER" id="PTHR48047:SF51">
    <property type="entry name" value="GLYCOSYLTRANSFERASE"/>
    <property type="match status" value="1"/>
</dbReference>
<dbReference type="Pfam" id="PF00201">
    <property type="entry name" value="UDPGT"/>
    <property type="match status" value="1"/>
</dbReference>
<dbReference type="Gene3D" id="3.40.50.2000">
    <property type="entry name" value="Glycogen Phosphorylase B"/>
    <property type="match status" value="2"/>
</dbReference>
<evidence type="ECO:0000313" key="6">
    <source>
        <dbReference type="Proteomes" id="UP001180020"/>
    </source>
</evidence>
<name>A0AAV9EBG9_ACOCL</name>
<dbReference type="SUPFAM" id="SSF53756">
    <property type="entry name" value="UDP-Glycosyltransferase/glycogen phosphorylase"/>
    <property type="match status" value="1"/>
</dbReference>
<dbReference type="InterPro" id="IPR035595">
    <property type="entry name" value="UDP_glycos_trans_CS"/>
</dbReference>
<organism evidence="5 6">
    <name type="scientific">Acorus calamus</name>
    <name type="common">Sweet flag</name>
    <dbReference type="NCBI Taxonomy" id="4465"/>
    <lineage>
        <taxon>Eukaryota</taxon>
        <taxon>Viridiplantae</taxon>
        <taxon>Streptophyta</taxon>
        <taxon>Embryophyta</taxon>
        <taxon>Tracheophyta</taxon>
        <taxon>Spermatophyta</taxon>
        <taxon>Magnoliopsida</taxon>
        <taxon>Liliopsida</taxon>
        <taxon>Acoraceae</taxon>
        <taxon>Acorus</taxon>
    </lineage>
</organism>